<keyword evidence="1" id="KW-0812">Transmembrane</keyword>
<evidence type="ECO:0000313" key="2">
    <source>
        <dbReference type="EMBL" id="CAD5923726.1"/>
    </source>
</evidence>
<name>A0A9W4G3X4_9CYAN</name>
<accession>A0A9W4G3X4</accession>
<dbReference type="Proteomes" id="UP001153719">
    <property type="component" value="Chromosome"/>
</dbReference>
<proteinExistence type="predicted"/>
<keyword evidence="3" id="KW-1185">Reference proteome</keyword>
<keyword evidence="1" id="KW-1133">Transmembrane helix</keyword>
<organism evidence="2 3">
    <name type="scientific">Planktothrix pseudagardhii</name>
    <dbReference type="NCBI Taxonomy" id="132604"/>
    <lineage>
        <taxon>Bacteria</taxon>
        <taxon>Bacillati</taxon>
        <taxon>Cyanobacteriota</taxon>
        <taxon>Cyanophyceae</taxon>
        <taxon>Oscillatoriophycideae</taxon>
        <taxon>Oscillatoriales</taxon>
        <taxon>Microcoleaceae</taxon>
        <taxon>Planktothrix</taxon>
    </lineage>
</organism>
<keyword evidence="1" id="KW-0472">Membrane</keyword>
<dbReference type="KEGG" id="ppsu:NO713_00832"/>
<dbReference type="AlphaFoldDB" id="A0A9W4G3X4"/>
<feature type="transmembrane region" description="Helical" evidence="1">
    <location>
        <begin position="14"/>
        <end position="35"/>
    </location>
</feature>
<sequence length="137" mass="15918">MEFWDYLSLLLKKYFPVCLLFFVYCLLVGILGVFFTSHQTIYLDKNQNKLTLKTKRLFGTKKAEYPLDNLNIRVQRTSFQVKTYSSILISQKEPIYIVVLEIPSAGKTIKISSNYSLLQNQALEIANQIRTFLDIPP</sequence>
<protein>
    <submittedName>
        <fullName evidence="2">Uncharacterized protein</fullName>
    </submittedName>
</protein>
<dbReference type="EMBL" id="LR882967">
    <property type="protein sequence ID" value="CAD5923726.1"/>
    <property type="molecule type" value="Genomic_DNA"/>
</dbReference>
<gene>
    <name evidence="2" type="ORF">NO713_00832</name>
</gene>
<reference evidence="2" key="1">
    <citation type="submission" date="2020-09" db="EMBL/GenBank/DDBJ databases">
        <authorList>
            <person name="Blom J."/>
        </authorList>
    </citation>
    <scope>NUCLEOTIDE SEQUENCE</scope>
    <source>
        <strain evidence="2">No.713</strain>
    </source>
</reference>
<evidence type="ECO:0000256" key="1">
    <source>
        <dbReference type="SAM" id="Phobius"/>
    </source>
</evidence>
<evidence type="ECO:0000313" key="3">
    <source>
        <dbReference type="Proteomes" id="UP001153719"/>
    </source>
</evidence>